<dbReference type="OrthoDB" id="319282at2759"/>
<keyword evidence="2" id="KW-1185">Reference proteome</keyword>
<dbReference type="Proteomes" id="UP000692954">
    <property type="component" value="Unassembled WGS sequence"/>
</dbReference>
<reference evidence="1" key="1">
    <citation type="submission" date="2021-01" db="EMBL/GenBank/DDBJ databases">
        <authorList>
            <consortium name="Genoscope - CEA"/>
            <person name="William W."/>
        </authorList>
    </citation>
    <scope>NUCLEOTIDE SEQUENCE</scope>
</reference>
<evidence type="ECO:0000313" key="2">
    <source>
        <dbReference type="Proteomes" id="UP000692954"/>
    </source>
</evidence>
<proteinExistence type="predicted"/>
<accession>A0A8S1PQY9</accession>
<protein>
    <submittedName>
        <fullName evidence="1">Uncharacterized protein</fullName>
    </submittedName>
</protein>
<name>A0A8S1PQY9_9CILI</name>
<dbReference type="EMBL" id="CAJJDN010000083">
    <property type="protein sequence ID" value="CAD8105143.1"/>
    <property type="molecule type" value="Genomic_DNA"/>
</dbReference>
<evidence type="ECO:0000313" key="1">
    <source>
        <dbReference type="EMBL" id="CAD8105143.1"/>
    </source>
</evidence>
<sequence length="109" mass="12777">MYDIYCVINKLSTFSFLYKIRIIYLNNYNCPTVKFYSQCNFQGTLFQITKGQIVQLSNKIPLKIKSINICSNVVVYLKSPNYFESKTQEFTTSQSCITSYKFPKYVQPT</sequence>
<comment type="caution">
    <text evidence="1">The sequence shown here is derived from an EMBL/GenBank/DDBJ whole genome shotgun (WGS) entry which is preliminary data.</text>
</comment>
<organism evidence="1 2">
    <name type="scientific">Paramecium sonneborni</name>
    <dbReference type="NCBI Taxonomy" id="65129"/>
    <lineage>
        <taxon>Eukaryota</taxon>
        <taxon>Sar</taxon>
        <taxon>Alveolata</taxon>
        <taxon>Ciliophora</taxon>
        <taxon>Intramacronucleata</taxon>
        <taxon>Oligohymenophorea</taxon>
        <taxon>Peniculida</taxon>
        <taxon>Parameciidae</taxon>
        <taxon>Paramecium</taxon>
    </lineage>
</organism>
<gene>
    <name evidence="1" type="ORF">PSON_ATCC_30995.1.T0830212</name>
</gene>
<dbReference type="AlphaFoldDB" id="A0A8S1PQY9"/>